<dbReference type="PROSITE" id="PS50158">
    <property type="entry name" value="ZF_CCHC"/>
    <property type="match status" value="1"/>
</dbReference>
<dbReference type="InterPro" id="IPR012337">
    <property type="entry name" value="RNaseH-like_sf"/>
</dbReference>
<dbReference type="InterPro" id="IPR036397">
    <property type="entry name" value="RNaseH_sf"/>
</dbReference>
<accession>A0A6L2JV96</accession>
<dbReference type="GO" id="GO:0008270">
    <property type="term" value="F:zinc ion binding"/>
    <property type="evidence" value="ECO:0007669"/>
    <property type="project" value="UniProtKB-KW"/>
</dbReference>
<dbReference type="CDD" id="cd09272">
    <property type="entry name" value="RNase_HI_RT_Ty1"/>
    <property type="match status" value="1"/>
</dbReference>
<feature type="domain" description="CCHC-type" evidence="4">
    <location>
        <begin position="209"/>
        <end position="224"/>
    </location>
</feature>
<gene>
    <name evidence="6" type="ORF">Tci_012951</name>
</gene>
<dbReference type="InterPro" id="IPR025724">
    <property type="entry name" value="GAG-pre-integrase_dom"/>
</dbReference>
<organism evidence="6">
    <name type="scientific">Tanacetum cinerariifolium</name>
    <name type="common">Dalmatian daisy</name>
    <name type="synonym">Chrysanthemum cinerariifolium</name>
    <dbReference type="NCBI Taxonomy" id="118510"/>
    <lineage>
        <taxon>Eukaryota</taxon>
        <taxon>Viridiplantae</taxon>
        <taxon>Streptophyta</taxon>
        <taxon>Embryophyta</taxon>
        <taxon>Tracheophyta</taxon>
        <taxon>Spermatophyta</taxon>
        <taxon>Magnoliopsida</taxon>
        <taxon>eudicotyledons</taxon>
        <taxon>Gunneridae</taxon>
        <taxon>Pentapetalae</taxon>
        <taxon>asterids</taxon>
        <taxon>campanulids</taxon>
        <taxon>Asterales</taxon>
        <taxon>Asteraceae</taxon>
        <taxon>Asteroideae</taxon>
        <taxon>Anthemideae</taxon>
        <taxon>Anthemidinae</taxon>
        <taxon>Tanacetum</taxon>
    </lineage>
</organism>
<dbReference type="SMART" id="SM00343">
    <property type="entry name" value="ZnF_C2HC"/>
    <property type="match status" value="1"/>
</dbReference>
<reference evidence="6" key="1">
    <citation type="journal article" date="2019" name="Sci. Rep.">
        <title>Draft genome of Tanacetum cinerariifolium, the natural source of mosquito coil.</title>
        <authorList>
            <person name="Yamashiro T."/>
            <person name="Shiraishi A."/>
            <person name="Satake H."/>
            <person name="Nakayama K."/>
        </authorList>
    </citation>
    <scope>NUCLEOTIDE SEQUENCE</scope>
</reference>
<dbReference type="GO" id="GO:0015074">
    <property type="term" value="P:DNA integration"/>
    <property type="evidence" value="ECO:0007669"/>
    <property type="project" value="InterPro"/>
</dbReference>
<keyword evidence="1" id="KW-0863">Zinc-finger</keyword>
<evidence type="ECO:0000256" key="1">
    <source>
        <dbReference type="PROSITE-ProRule" id="PRU00047"/>
    </source>
</evidence>
<dbReference type="PANTHER" id="PTHR11439">
    <property type="entry name" value="GAG-POL-RELATED RETROTRANSPOSON"/>
    <property type="match status" value="1"/>
</dbReference>
<feature type="compositionally biased region" description="Basic and acidic residues" evidence="3">
    <location>
        <begin position="1754"/>
        <end position="1768"/>
    </location>
</feature>
<feature type="region of interest" description="Disordered" evidence="3">
    <location>
        <begin position="925"/>
        <end position="964"/>
    </location>
</feature>
<keyword evidence="1" id="KW-0862">Zinc</keyword>
<evidence type="ECO:0000259" key="5">
    <source>
        <dbReference type="PROSITE" id="PS50994"/>
    </source>
</evidence>
<dbReference type="PANTHER" id="PTHR11439:SF509">
    <property type="entry name" value="RNA-DIRECTED DNA POLYMERASE"/>
    <property type="match status" value="1"/>
</dbReference>
<dbReference type="Pfam" id="PF13976">
    <property type="entry name" value="gag_pre-integrs"/>
    <property type="match status" value="1"/>
</dbReference>
<dbReference type="SUPFAM" id="SSF57756">
    <property type="entry name" value="Retrovirus zinc finger-like domains"/>
    <property type="match status" value="1"/>
</dbReference>
<feature type="region of interest" description="Disordered" evidence="3">
    <location>
        <begin position="1754"/>
        <end position="1785"/>
    </location>
</feature>
<evidence type="ECO:0000259" key="4">
    <source>
        <dbReference type="PROSITE" id="PS50158"/>
    </source>
</evidence>
<evidence type="ECO:0000256" key="3">
    <source>
        <dbReference type="SAM" id="MobiDB-lite"/>
    </source>
</evidence>
<dbReference type="InterPro" id="IPR001878">
    <property type="entry name" value="Znf_CCHC"/>
</dbReference>
<sequence length="1852" mass="210995">MILECIKNGLLIWPSIEENRVTRLKKYSELSATEAIQTDCDVKATNIILQGLSPEVYAFVSNHKVIKELWERIQLLMQGTSMTKQERECKLYDKFDKFPYKKGETLHEFYLSFSLLLNDMNIYNMKLEQFQVNTKFLNILLPEWSKFVTDVKLVRDLHTTNVDQLHAYLGHHKFHANEGRQTSFAAGTSRTYTPGASGNNFRKQKTVICYSCKREGHMSKQCTKPNRKQDDSWSKDKVLLVQAQSNGQILHEDELAFLADTGITEAQPTQTVITHNAAYQADDLDAYYSDCDEFNTAKVTLMVNLSHYGSDDLAEFVPQTKLFDEQAFWSQNSMNSPEPTPSTRPTKFEVPKELPKVSMVNISLKKLKHHLARFDVVFKERIIATAITEGTWGLEHTKACFRDEIILFVKTLKDLFNSFDQFLVDELSKVQNVFHQIEQAVEQHRVKSKTFEVKMNKVLNENEQLLEQVISKDIVNIIVTSSVNNAYELVHECKRCLELETEIFQRDNSFSQQSVLSFNQLFEINELNAKSQEKDMVIKKLKERIKSLSGNMKEVKIKKELEEIKTINIKLDHRVTKLITENEHLKQNYKKLYDSIKSSQKAVVDDAVTSHPIDPELLKVDVAQLAPKLWNNMTVHSDYIRHTQEETTTLREIVEQGRSLNPLNNSLDYACVDLLSGSRGNNLYALSLGDMMASSPICLSSKASKTKSWLWHRRLSHLNFGTINHLARQGLVQGLPKLKFEKGNQCSACTMGKSNKKSHKPKSEDTNKKNSIFWTWIFVDQCVSKVLMERNEASDFIIKFLKMIQVRLKVPVRRIRTDNGTEFVNQTLREYYEQVGISHETSVARSPQQNSVIERRNRTLSKATHTMTRVKSSALFVPPSRTDWDMLFQPLFDKLLTLSPSVDHPPPEVIVPIAEVVALEPAASTSLPSSTTVDQDAPSPSNSQTTPEPPSSIIPNDVRDDNHGLDVAHMNNDPFFGILIPKVSSDQSSSTDSIHTIVHPDHQISEHNSKWTKDYPLKNIIGELVRPVSIRLQLHEQAILCYYDAFLTFVEPKTYKDALTQSCWIEAILEAIRIFLTFAAHKNMVVYQMDVKIAFLKGNLREEVYVSQPDEFVDPDNPNHVYKLMKALYGLKQAPRAWYDMLSSFLISQDFSKGSMNPTPFIRKNDNDLLLARPTKKHLHAVKRIFWYLRGTVNQGLWYPNDSSIALTAFADANHAGCQDTRRSTSGSLQFLGDRLITYSSKRQKSVAISSTKAEYIALYGCCAQILWMRSQLTDYGLGFKKIPIELGHSGEIKMITNVNINKLHQPWRSFAVVITKCLSGKSTGYDSLRLSQAQILWGIYHKKNVDFAYLPWEDFVYQVEDKDAKKSNEMYYPRFTKVIVNFFMTKDQSFPRKNKVDWHFARDDHMFTIIKLVSRHQNTQQYCVILPIELTNKAIRNSPSYKEYYAIASGAKPPKTKASVRKKKSSFDTTIIMPPLTAKGKRLKTSAKVDKPAKEKQPAKTSKVKGLTVLSEVALTEAEQMKLATKRSLTKTNISHASGSGLDEGTGIIPGVLNVPTYESDDEEISWKSSEEDDDDEQNDDDNEQTDSDNDGDDFIRPKFSTHDDEDKKEESFNPMVRTPSHDEKTDDEVNDEDNDGMNVEGDEMDDEEANEEDDADELYKDVNINLEGIDSIFNLNTESTPRVAVSVSTTVELHLLSATTLLPPPTHINPTLQQTPVPSPTNFLSSSLQDLPNFGSLFGFDHRLKALEKEPMHTSKDLEKPTHQEFDTGATKDQPVVEASQHPDCNLARKDDSFTSFNKLMDNPLDFPAFMMNRLKVDTLTPELLAGPSYELMKGSCKSLVELEFFLKEV</sequence>
<dbReference type="SUPFAM" id="SSF53098">
    <property type="entry name" value="Ribonuclease H-like"/>
    <property type="match status" value="1"/>
</dbReference>
<dbReference type="Gene3D" id="4.10.60.10">
    <property type="entry name" value="Zinc finger, CCHC-type"/>
    <property type="match status" value="1"/>
</dbReference>
<dbReference type="InterPro" id="IPR001584">
    <property type="entry name" value="Integrase_cat-core"/>
</dbReference>
<keyword evidence="1" id="KW-0479">Metal-binding</keyword>
<protein>
    <submittedName>
        <fullName evidence="6">Uncharacterized mitochondrial protein AtMg00810-like</fullName>
    </submittedName>
</protein>
<name>A0A6L2JV96_TANCI</name>
<dbReference type="Gene3D" id="3.30.420.10">
    <property type="entry name" value="Ribonuclease H-like superfamily/Ribonuclease H"/>
    <property type="match status" value="1"/>
</dbReference>
<dbReference type="Pfam" id="PF07727">
    <property type="entry name" value="RVT_2"/>
    <property type="match status" value="1"/>
</dbReference>
<feature type="region of interest" description="Disordered" evidence="3">
    <location>
        <begin position="1560"/>
        <end position="1652"/>
    </location>
</feature>
<dbReference type="InterPro" id="IPR036875">
    <property type="entry name" value="Znf_CCHC_sf"/>
</dbReference>
<feature type="compositionally biased region" description="Acidic residues" evidence="3">
    <location>
        <begin position="1572"/>
        <end position="1594"/>
    </location>
</feature>
<feature type="compositionally biased region" description="Basic and acidic residues" evidence="3">
    <location>
        <begin position="1488"/>
        <end position="1499"/>
    </location>
</feature>
<feature type="coiled-coil region" evidence="2">
    <location>
        <begin position="524"/>
        <end position="558"/>
    </location>
</feature>
<feature type="region of interest" description="Disordered" evidence="3">
    <location>
        <begin position="1482"/>
        <end position="1505"/>
    </location>
</feature>
<comment type="caution">
    <text evidence="6">The sequence shown here is derived from an EMBL/GenBank/DDBJ whole genome shotgun (WGS) entry which is preliminary data.</text>
</comment>
<dbReference type="InterPro" id="IPR013103">
    <property type="entry name" value="RVT_2"/>
</dbReference>
<evidence type="ECO:0000313" key="6">
    <source>
        <dbReference type="EMBL" id="GEU40973.1"/>
    </source>
</evidence>
<dbReference type="GO" id="GO:0003676">
    <property type="term" value="F:nucleic acid binding"/>
    <property type="evidence" value="ECO:0007669"/>
    <property type="project" value="InterPro"/>
</dbReference>
<evidence type="ECO:0000256" key="2">
    <source>
        <dbReference type="SAM" id="Coils"/>
    </source>
</evidence>
<dbReference type="Pfam" id="PF14223">
    <property type="entry name" value="Retrotran_gag_2"/>
    <property type="match status" value="1"/>
</dbReference>
<dbReference type="EMBL" id="BKCJ010001375">
    <property type="protein sequence ID" value="GEU40973.1"/>
    <property type="molecule type" value="Genomic_DNA"/>
</dbReference>
<proteinExistence type="predicted"/>
<feature type="compositionally biased region" description="Basic and acidic residues" evidence="3">
    <location>
        <begin position="1595"/>
        <end position="1613"/>
    </location>
</feature>
<dbReference type="Pfam" id="PF00098">
    <property type="entry name" value="zf-CCHC"/>
    <property type="match status" value="1"/>
</dbReference>
<keyword evidence="2" id="KW-0175">Coiled coil</keyword>
<feature type="compositionally biased region" description="Acidic residues" evidence="3">
    <location>
        <begin position="1627"/>
        <end position="1652"/>
    </location>
</feature>
<dbReference type="PROSITE" id="PS50994">
    <property type="entry name" value="INTEGRASE"/>
    <property type="match status" value="1"/>
</dbReference>
<feature type="domain" description="Integrase catalytic" evidence="5">
    <location>
        <begin position="788"/>
        <end position="920"/>
    </location>
</feature>